<dbReference type="AlphaFoldDB" id="A0AA44BCW7"/>
<name>A0AA44BCW7_9CLOT</name>
<keyword evidence="4" id="KW-1185">Reference proteome</keyword>
<dbReference type="SUPFAM" id="SSF53328">
    <property type="entry name" value="Formyltransferase"/>
    <property type="match status" value="1"/>
</dbReference>
<proteinExistence type="predicted"/>
<reference evidence="3 4" key="1">
    <citation type="submission" date="2019-04" db="EMBL/GenBank/DDBJ databases">
        <title>Isachenkonia alkalipeptolytica gen. nov. sp. nov. a new anaerobic, alkiliphilic organothrophic bacterium capable to reduce synthesized ferrihydrite isolated from a soda lake.</title>
        <authorList>
            <person name="Toshchakov S.V."/>
            <person name="Zavarzina D.G."/>
            <person name="Zhilina T.N."/>
            <person name="Kostrikina N.A."/>
            <person name="Kublanov I.V."/>
        </authorList>
    </citation>
    <scope>NUCLEOTIDE SEQUENCE [LARGE SCALE GENOMIC DNA]</scope>
    <source>
        <strain evidence="3 4">Z-1701</strain>
    </source>
</reference>
<feature type="compositionally biased region" description="Basic residues" evidence="1">
    <location>
        <begin position="218"/>
        <end position="228"/>
    </location>
</feature>
<organism evidence="3 4">
    <name type="scientific">Isachenkonia alkalipeptolytica</name>
    <dbReference type="NCBI Taxonomy" id="2565777"/>
    <lineage>
        <taxon>Bacteria</taxon>
        <taxon>Bacillati</taxon>
        <taxon>Bacillota</taxon>
        <taxon>Clostridia</taxon>
        <taxon>Eubacteriales</taxon>
        <taxon>Clostridiaceae</taxon>
        <taxon>Isachenkonia</taxon>
    </lineage>
</organism>
<dbReference type="RefSeq" id="WP_160719566.1">
    <property type="nucleotide sequence ID" value="NZ_SUMG01000004.1"/>
</dbReference>
<dbReference type="PANTHER" id="PTHR11138">
    <property type="entry name" value="METHIONYL-TRNA FORMYLTRANSFERASE"/>
    <property type="match status" value="1"/>
</dbReference>
<evidence type="ECO:0000259" key="2">
    <source>
        <dbReference type="Pfam" id="PF00551"/>
    </source>
</evidence>
<dbReference type="EMBL" id="SUMG01000004">
    <property type="protein sequence ID" value="NBG87764.1"/>
    <property type="molecule type" value="Genomic_DNA"/>
</dbReference>
<dbReference type="InterPro" id="IPR036477">
    <property type="entry name" value="Formyl_transf_N_sf"/>
</dbReference>
<protein>
    <recommendedName>
        <fullName evidence="2">Formyl transferase N-terminal domain-containing protein</fullName>
    </recommendedName>
</protein>
<feature type="domain" description="Formyl transferase N-terminal" evidence="2">
    <location>
        <begin position="81"/>
        <end position="193"/>
    </location>
</feature>
<evidence type="ECO:0000313" key="3">
    <source>
        <dbReference type="EMBL" id="NBG87764.1"/>
    </source>
</evidence>
<evidence type="ECO:0000256" key="1">
    <source>
        <dbReference type="SAM" id="MobiDB-lite"/>
    </source>
</evidence>
<gene>
    <name evidence="3" type="ORF">ISALK_04555</name>
</gene>
<accession>A0AA44BCW7</accession>
<dbReference type="Pfam" id="PF00551">
    <property type="entry name" value="Formyl_trans_N"/>
    <property type="match status" value="1"/>
</dbReference>
<dbReference type="PANTHER" id="PTHR11138:SF5">
    <property type="entry name" value="METHIONYL-TRNA FORMYLTRANSFERASE, MITOCHONDRIAL"/>
    <property type="match status" value="1"/>
</dbReference>
<dbReference type="InterPro" id="IPR002376">
    <property type="entry name" value="Formyl_transf_N"/>
</dbReference>
<dbReference type="GO" id="GO:0004479">
    <property type="term" value="F:methionyl-tRNA formyltransferase activity"/>
    <property type="evidence" value="ECO:0007669"/>
    <property type="project" value="TreeGrafter"/>
</dbReference>
<dbReference type="Gene3D" id="3.40.50.12230">
    <property type="match status" value="1"/>
</dbReference>
<evidence type="ECO:0000313" key="4">
    <source>
        <dbReference type="Proteomes" id="UP000449710"/>
    </source>
</evidence>
<sequence>MKILYFGTNHAKSIKPLMELDREHQIVGVLEWSPKGSASKEFLRQIYHYGKNFRGGIKTLRSFAKRKNIPHINTQSCPMDTGEFQEKAKELQPELICVSYFGDRIPLNILEIPKYGGINAHGSYLPNYRGAIPWFWQYYHMEKEGGVTIHRLTEREDEGEILLQEKFPIELGLKEEALLHRITELATKLMTKTVREIEQAGKIQGKSKGKQPEEKPTKQSHHGKGQRKKHEETSRNLFKGRCIQRGEKFIDWENWDVKRVYHFLRGTGAMELNPPYLGGFWEVVDYRELKGPSENTPLMAKGLQPGDIEKSKEGYRLICKNGEVRLKSRWSMKDLIRQLLTAR</sequence>
<comment type="caution">
    <text evidence="3">The sequence shown here is derived from an EMBL/GenBank/DDBJ whole genome shotgun (WGS) entry which is preliminary data.</text>
</comment>
<dbReference type="Proteomes" id="UP000449710">
    <property type="component" value="Unassembled WGS sequence"/>
</dbReference>
<feature type="region of interest" description="Disordered" evidence="1">
    <location>
        <begin position="200"/>
        <end position="237"/>
    </location>
</feature>